<evidence type="ECO:0000313" key="2">
    <source>
        <dbReference type="EMBL" id="NYI08171.1"/>
    </source>
</evidence>
<keyword evidence="1" id="KW-0732">Signal</keyword>
<reference evidence="2 3" key="1">
    <citation type="submission" date="2020-07" db="EMBL/GenBank/DDBJ databases">
        <title>Sequencing the genomes of 1000 actinobacteria strains.</title>
        <authorList>
            <person name="Klenk H.-P."/>
        </authorList>
    </citation>
    <scope>NUCLEOTIDE SEQUENCE [LARGE SCALE GENOMIC DNA]</scope>
    <source>
        <strain evidence="2 3">DSM 42178</strain>
    </source>
</reference>
<dbReference type="AlphaFoldDB" id="A0A853AC82"/>
<name>A0A853AC82_9ACTN</name>
<evidence type="ECO:0000256" key="1">
    <source>
        <dbReference type="SAM" id="SignalP"/>
    </source>
</evidence>
<keyword evidence="3" id="KW-1185">Reference proteome</keyword>
<protein>
    <submittedName>
        <fullName evidence="2">ABC-type transport system substrate-binding protein</fullName>
    </submittedName>
</protein>
<organism evidence="2 3">
    <name type="scientific">Allostreptomyces psammosilenae</name>
    <dbReference type="NCBI Taxonomy" id="1892865"/>
    <lineage>
        <taxon>Bacteria</taxon>
        <taxon>Bacillati</taxon>
        <taxon>Actinomycetota</taxon>
        <taxon>Actinomycetes</taxon>
        <taxon>Kitasatosporales</taxon>
        <taxon>Streptomycetaceae</taxon>
        <taxon>Allostreptomyces</taxon>
    </lineage>
</organism>
<accession>A0A853AC82</accession>
<dbReference type="EMBL" id="JACBZD010000002">
    <property type="protein sequence ID" value="NYI08171.1"/>
    <property type="molecule type" value="Genomic_DNA"/>
</dbReference>
<sequence>MRIHPALAATAGAALLVLTLPTGTASAATGTFSYANPTPQTIVNPADGTCHALADEEFRATHLSNQTDKGAHLYNGADCTGGLIGVIQPYSTADPALEADGLRYF</sequence>
<comment type="caution">
    <text evidence="2">The sequence shown here is derived from an EMBL/GenBank/DDBJ whole genome shotgun (WGS) entry which is preliminary data.</text>
</comment>
<feature type="signal peptide" evidence="1">
    <location>
        <begin position="1"/>
        <end position="27"/>
    </location>
</feature>
<dbReference type="RefSeq" id="WP_179817031.1">
    <property type="nucleotide sequence ID" value="NZ_JACBZD010000002.1"/>
</dbReference>
<gene>
    <name evidence="2" type="ORF">FHU37_005200</name>
</gene>
<dbReference type="Proteomes" id="UP000567795">
    <property type="component" value="Unassembled WGS sequence"/>
</dbReference>
<feature type="chain" id="PRO_5032525924" evidence="1">
    <location>
        <begin position="28"/>
        <end position="105"/>
    </location>
</feature>
<proteinExistence type="predicted"/>
<evidence type="ECO:0000313" key="3">
    <source>
        <dbReference type="Proteomes" id="UP000567795"/>
    </source>
</evidence>